<evidence type="ECO:0000313" key="4">
    <source>
        <dbReference type="EMBL" id="GAI03923.1"/>
    </source>
</evidence>
<organism evidence="4">
    <name type="scientific">marine sediment metagenome</name>
    <dbReference type="NCBI Taxonomy" id="412755"/>
    <lineage>
        <taxon>unclassified sequences</taxon>
        <taxon>metagenomes</taxon>
        <taxon>ecological metagenomes</taxon>
    </lineage>
</organism>
<evidence type="ECO:0000256" key="1">
    <source>
        <dbReference type="ARBA" id="ARBA00023002"/>
    </source>
</evidence>
<accession>X1KBD4</accession>
<dbReference type="GO" id="GO:0050661">
    <property type="term" value="F:NADP binding"/>
    <property type="evidence" value="ECO:0007669"/>
    <property type="project" value="InterPro"/>
</dbReference>
<dbReference type="InterPro" id="IPR006115">
    <property type="entry name" value="6PGDH_NADP-bd"/>
</dbReference>
<evidence type="ECO:0000256" key="2">
    <source>
        <dbReference type="ARBA" id="ARBA00023027"/>
    </source>
</evidence>
<proteinExistence type="predicted"/>
<dbReference type="Pfam" id="PF03446">
    <property type="entry name" value="NAD_binding_2"/>
    <property type="match status" value="1"/>
</dbReference>
<protein>
    <recommendedName>
        <fullName evidence="3">6-phosphogluconate dehydrogenase NADP-binding domain-containing protein</fullName>
    </recommendedName>
</protein>
<dbReference type="PROSITE" id="PS00895">
    <property type="entry name" value="3_HYDROXYISOBUT_DH"/>
    <property type="match status" value="1"/>
</dbReference>
<feature type="domain" description="6-phosphogluconate dehydrogenase NADP-binding" evidence="3">
    <location>
        <begin position="4"/>
        <end position="104"/>
    </location>
</feature>
<keyword evidence="1" id="KW-0560">Oxidoreductase</keyword>
<dbReference type="InterPro" id="IPR036291">
    <property type="entry name" value="NAD(P)-bd_dom_sf"/>
</dbReference>
<keyword evidence="2" id="KW-0520">NAD</keyword>
<gene>
    <name evidence="4" type="ORF">S06H3_16980</name>
</gene>
<dbReference type="EMBL" id="BARV01008448">
    <property type="protein sequence ID" value="GAI03923.1"/>
    <property type="molecule type" value="Genomic_DNA"/>
</dbReference>
<name>X1KBD4_9ZZZZ</name>
<sequence length="115" mass="12527">MKLRVGFIGLGEMGKWMALNVGKAGFPLTVYDIRPDAVKVLVESGAKAAESPADVAEKTDCVMLSLPDTQAVEDVIWGENGLMNRLSSGSILVDLSTINYTADRFRVQPQFNSHR</sequence>
<evidence type="ECO:0000259" key="3">
    <source>
        <dbReference type="Pfam" id="PF03446"/>
    </source>
</evidence>
<dbReference type="PANTHER" id="PTHR22981:SF7">
    <property type="entry name" value="3-HYDROXYISOBUTYRATE DEHYDROGENASE, MITOCHONDRIAL"/>
    <property type="match status" value="1"/>
</dbReference>
<comment type="caution">
    <text evidence="4">The sequence shown here is derived from an EMBL/GenBank/DDBJ whole genome shotgun (WGS) entry which is preliminary data.</text>
</comment>
<dbReference type="GO" id="GO:0016616">
    <property type="term" value="F:oxidoreductase activity, acting on the CH-OH group of donors, NAD or NADP as acceptor"/>
    <property type="evidence" value="ECO:0007669"/>
    <property type="project" value="TreeGrafter"/>
</dbReference>
<dbReference type="PANTHER" id="PTHR22981">
    <property type="entry name" value="3-HYDROXYISOBUTYRATE DEHYDROGENASE-RELATED"/>
    <property type="match status" value="1"/>
</dbReference>
<dbReference type="Gene3D" id="3.40.50.720">
    <property type="entry name" value="NAD(P)-binding Rossmann-like Domain"/>
    <property type="match status" value="1"/>
</dbReference>
<dbReference type="InterPro" id="IPR002204">
    <property type="entry name" value="3-OH-isobutyrate_DH-rel_CS"/>
</dbReference>
<dbReference type="SUPFAM" id="SSF51735">
    <property type="entry name" value="NAD(P)-binding Rossmann-fold domains"/>
    <property type="match status" value="1"/>
</dbReference>
<reference evidence="4" key="1">
    <citation type="journal article" date="2014" name="Front. Microbiol.">
        <title>High frequency of phylogenetically diverse reductive dehalogenase-homologous genes in deep subseafloor sedimentary metagenomes.</title>
        <authorList>
            <person name="Kawai M."/>
            <person name="Futagami T."/>
            <person name="Toyoda A."/>
            <person name="Takaki Y."/>
            <person name="Nishi S."/>
            <person name="Hori S."/>
            <person name="Arai W."/>
            <person name="Tsubouchi T."/>
            <person name="Morono Y."/>
            <person name="Uchiyama I."/>
            <person name="Ito T."/>
            <person name="Fujiyama A."/>
            <person name="Inagaki F."/>
            <person name="Takami H."/>
        </authorList>
    </citation>
    <scope>NUCLEOTIDE SEQUENCE</scope>
    <source>
        <strain evidence="4">Expedition CK06-06</strain>
    </source>
</reference>
<dbReference type="AlphaFoldDB" id="X1KBD4"/>